<comment type="caution">
    <text evidence="3">The sequence shown here is derived from an EMBL/GenBank/DDBJ whole genome shotgun (WGS) entry which is preliminary data.</text>
</comment>
<organism evidence="3 4">
    <name type="scientific">Savagea serpentis</name>
    <dbReference type="NCBI Taxonomy" id="2785297"/>
    <lineage>
        <taxon>Bacteria</taxon>
        <taxon>Bacillati</taxon>
        <taxon>Bacillota</taxon>
        <taxon>Bacilli</taxon>
        <taxon>Bacillales</taxon>
        <taxon>Caryophanaceae</taxon>
        <taxon>Savagea</taxon>
    </lineage>
</organism>
<proteinExistence type="inferred from homology"/>
<dbReference type="PANTHER" id="PTHR13939">
    <property type="entry name" value="NICOTINAMIDE-NUCLEOTIDE AMIDOHYDROLASE PNCC"/>
    <property type="match status" value="1"/>
</dbReference>
<gene>
    <name evidence="1" type="primary">cinA</name>
    <name evidence="3" type="ORF">IRY55_01415</name>
</gene>
<dbReference type="RefSeq" id="WP_194561471.1">
    <property type="nucleotide sequence ID" value="NZ_JADKPV010000001.1"/>
</dbReference>
<dbReference type="Pfam" id="PF02464">
    <property type="entry name" value="CinA"/>
    <property type="match status" value="1"/>
</dbReference>
<keyword evidence="4" id="KW-1185">Reference proteome</keyword>
<dbReference type="Gene3D" id="3.90.950.20">
    <property type="entry name" value="CinA-like"/>
    <property type="match status" value="1"/>
</dbReference>
<dbReference type="NCBIfam" id="TIGR00199">
    <property type="entry name" value="PncC_domain"/>
    <property type="match status" value="1"/>
</dbReference>
<dbReference type="PIRSF" id="PIRSF006728">
    <property type="entry name" value="CinA"/>
    <property type="match status" value="1"/>
</dbReference>
<evidence type="ECO:0000313" key="4">
    <source>
        <dbReference type="Proteomes" id="UP000622653"/>
    </source>
</evidence>
<dbReference type="NCBIfam" id="NF001813">
    <property type="entry name" value="PRK00549.1"/>
    <property type="match status" value="1"/>
</dbReference>
<dbReference type="NCBIfam" id="TIGR00200">
    <property type="entry name" value="cinA_nterm"/>
    <property type="match status" value="1"/>
</dbReference>
<dbReference type="SUPFAM" id="SSF142433">
    <property type="entry name" value="CinA-like"/>
    <property type="match status" value="1"/>
</dbReference>
<dbReference type="NCBIfam" id="TIGR00177">
    <property type="entry name" value="molyb_syn"/>
    <property type="match status" value="1"/>
</dbReference>
<dbReference type="SUPFAM" id="SSF53218">
    <property type="entry name" value="Molybdenum cofactor biosynthesis proteins"/>
    <property type="match status" value="1"/>
</dbReference>
<dbReference type="EMBL" id="JADKPV010000001">
    <property type="protein sequence ID" value="MBF4500005.1"/>
    <property type="molecule type" value="Genomic_DNA"/>
</dbReference>
<dbReference type="InterPro" id="IPR041424">
    <property type="entry name" value="CinA_KH"/>
</dbReference>
<dbReference type="Proteomes" id="UP000622653">
    <property type="component" value="Unassembled WGS sequence"/>
</dbReference>
<dbReference type="HAMAP" id="MF_00226_B">
    <property type="entry name" value="CinA_B"/>
    <property type="match status" value="1"/>
</dbReference>
<dbReference type="Pfam" id="PF18146">
    <property type="entry name" value="CinA_KH"/>
    <property type="match status" value="1"/>
</dbReference>
<dbReference type="InterPro" id="IPR008136">
    <property type="entry name" value="CinA_C"/>
</dbReference>
<dbReference type="InterPro" id="IPR008135">
    <property type="entry name" value="Competence-induced_CinA"/>
</dbReference>
<feature type="domain" description="MoaB/Mog" evidence="2">
    <location>
        <begin position="4"/>
        <end position="171"/>
    </location>
</feature>
<evidence type="ECO:0000256" key="1">
    <source>
        <dbReference type="HAMAP-Rule" id="MF_00226"/>
    </source>
</evidence>
<dbReference type="AlphaFoldDB" id="A0A8J7G0N4"/>
<reference evidence="3" key="1">
    <citation type="submission" date="2020-11" db="EMBL/GenBank/DDBJ databases">
        <title>Multidrug resistant novel bacterium Savagea serpentis sp. nov., isolated from the scats of a vine snake (Ahaetulla nasuta).</title>
        <authorList>
            <person name="Venkata Ramana V."/>
            <person name="Vikas Patil S."/>
            <person name="Yogita Lugani V."/>
        </authorList>
    </citation>
    <scope>NUCLEOTIDE SEQUENCE</scope>
    <source>
        <strain evidence="3">SN6</strain>
    </source>
</reference>
<name>A0A8J7G0N4_9BACL</name>
<dbReference type="PANTHER" id="PTHR13939:SF0">
    <property type="entry name" value="NMN AMIDOHYDROLASE-LIKE PROTEIN YFAY"/>
    <property type="match status" value="1"/>
</dbReference>
<dbReference type="Gene3D" id="3.30.70.2860">
    <property type="match status" value="1"/>
</dbReference>
<dbReference type="InterPro" id="IPR050101">
    <property type="entry name" value="CinA"/>
</dbReference>
<dbReference type="CDD" id="cd00885">
    <property type="entry name" value="cinA"/>
    <property type="match status" value="1"/>
</dbReference>
<sequence>MKAEIIAVGSELLLGQITNTNAQFISARLAEIGVDVYYHTVIGDNPERLVDAIKIAEQRADVLLFTGGLGPTKDDLTKEAIARHLGIELDYDDAAIEHITDYFERQGRVMTPNNKKQALVFKNSTVLKNYTGMAPGMAYTNDENTYILMPGPPHEMKPMFEKEVIPYLLNLDERQEVIVSRVLNCFGIGEAELESRIESILETQTNPTVAPLASPKGVTLRLTAKATSVEEAFAHIAPVEADIRALIGEYIFGIDDETLFSKAVDLLQTSQLTIAAAESLTGGQFMSQLASITGASAVFGGGMVVYSIDQKVKQLGLNREALEQHGVVSEYCAAQMADAVRRQFASDIGIGLTGAAGPDSHDGQPAGTVWIGISYKGESHTYRLQLSGMRNTNRMRTTNFAYHYLIQLLESEKLSSKDI</sequence>
<dbReference type="InterPro" id="IPR036653">
    <property type="entry name" value="CinA-like_C"/>
</dbReference>
<dbReference type="Pfam" id="PF00994">
    <property type="entry name" value="MoCF_biosynth"/>
    <property type="match status" value="1"/>
</dbReference>
<dbReference type="InterPro" id="IPR036425">
    <property type="entry name" value="MoaB/Mog-like_dom_sf"/>
</dbReference>
<evidence type="ECO:0000313" key="3">
    <source>
        <dbReference type="EMBL" id="MBF4500005.1"/>
    </source>
</evidence>
<dbReference type="InterPro" id="IPR001453">
    <property type="entry name" value="MoaB/Mog_dom"/>
</dbReference>
<comment type="similarity">
    <text evidence="1">Belongs to the CinA family.</text>
</comment>
<dbReference type="SMART" id="SM00852">
    <property type="entry name" value="MoCF_biosynth"/>
    <property type="match status" value="1"/>
</dbReference>
<accession>A0A8J7G0N4</accession>
<dbReference type="Gene3D" id="3.40.980.10">
    <property type="entry name" value="MoaB/Mog-like domain"/>
    <property type="match status" value="1"/>
</dbReference>
<evidence type="ECO:0000259" key="2">
    <source>
        <dbReference type="SMART" id="SM00852"/>
    </source>
</evidence>
<protein>
    <recommendedName>
        <fullName evidence="1">Putative competence-damage inducible protein</fullName>
    </recommendedName>
</protein>